<dbReference type="Proteomes" id="UP000050454">
    <property type="component" value="Unassembled WGS sequence"/>
</dbReference>
<dbReference type="PATRIC" id="fig|1605367.3.peg.700"/>
<dbReference type="InterPro" id="IPR015915">
    <property type="entry name" value="Kelch-typ_b-propeller"/>
</dbReference>
<dbReference type="SUPFAM" id="SSF49899">
    <property type="entry name" value="Concanavalin A-like lectins/glucanases"/>
    <property type="match status" value="1"/>
</dbReference>
<evidence type="ECO:0008006" key="4">
    <source>
        <dbReference type="Google" id="ProtNLM"/>
    </source>
</evidence>
<sequence>MKKRFLISTLLLIIGFQNLVGQPYGLNFSGNEVINEERTSLMLGTKNGICTPNNFTLEFDFKLNSIRENYFGYIFRLIDIHDRNFDLVYNGSLKFIYGETSLPVTLLNDSTGLFNRTNHLLFDFSLTDQSVSIQLNQQEKITVKVDQLTLDCFELHFGQCTKNGFRNKDVVSMRLSDVKISSQTNLLHHWKLDETEGKKAFDQIGSENGVVTEPNWTIKNYTEWKNISETSWPGIISIIKNKADRSFTLFTNSGIQQFEPQSDTINLRTKEGKFTIAHGDVAIPFHNRNLNAILRLNSKNVFLFTNDSANRTIPNTENLTEYWHHNTYVYPEDTAFVGIGGYGMYTYKNLFQKYSLKTGEWENLQLKGEGQTPRYLAGFGTASDGITSYLIGGYGSNSGDQLLKPQNYYDLFKINWQENTIEKVYEIPVEDSEPFVFGSEIIINEKEGTFYAVVFNQLKFNAELQLIEGSLTKPEFTKLGKPISIEFSDVATQVSLHPGNGLIYCTVINHDASINESTLDIYSIHTPPGLVPVSKNDFSSAWLLLPLLAIGFTILLLRRRKKQILPTVKIDEPAAAVQTEEQTIVATVKAEKPRAKIRLFGKFQVLKKDGTDFSKSFSPLLKEIFLYLLLNTLRYNKGLSSGKLDEIFWFDKSKSSARNNRSVNIIKIKGLLNEIGGIELNKKTGNWEIDFDSEKICIDYADFLKITSGKNKISKPEAEYLKTLVGTGTFLPNLEYDWLDSFKSEISNKVIDTFLKYTEDLKVTEHAEEMIEIADDIFLFDPIDESAMILKCKALHYLGKHSLAKNTYELFRKKYEDLLSEKYAYTFSEILE</sequence>
<dbReference type="GO" id="GO:0003677">
    <property type="term" value="F:DNA binding"/>
    <property type="evidence" value="ECO:0007669"/>
    <property type="project" value="TreeGrafter"/>
</dbReference>
<protein>
    <recommendedName>
        <fullName evidence="4">Galactose oxidase</fullName>
    </recommendedName>
</protein>
<evidence type="ECO:0000313" key="3">
    <source>
        <dbReference type="Proteomes" id="UP000050454"/>
    </source>
</evidence>
<dbReference type="GO" id="GO:0004553">
    <property type="term" value="F:hydrolase activity, hydrolyzing O-glycosyl compounds"/>
    <property type="evidence" value="ECO:0007669"/>
    <property type="project" value="UniProtKB-ARBA"/>
</dbReference>
<dbReference type="RefSeq" id="WP_055150314.1">
    <property type="nucleotide sequence ID" value="NZ_JXSZ01000012.1"/>
</dbReference>
<dbReference type="PANTHER" id="PTHR35807">
    <property type="entry name" value="TRANSCRIPTIONAL REGULATOR REDD-RELATED"/>
    <property type="match status" value="1"/>
</dbReference>
<dbReference type="EMBL" id="LGTQ01000012">
    <property type="protein sequence ID" value="KPM47349.1"/>
    <property type="molecule type" value="Genomic_DNA"/>
</dbReference>
<feature type="transmembrane region" description="Helical" evidence="1">
    <location>
        <begin position="540"/>
        <end position="557"/>
    </location>
</feature>
<dbReference type="InterPro" id="IPR051677">
    <property type="entry name" value="AfsR-DnrI-RedD_regulator"/>
</dbReference>
<dbReference type="PANTHER" id="PTHR35807:SF1">
    <property type="entry name" value="TRANSCRIPTIONAL REGULATOR REDD"/>
    <property type="match status" value="1"/>
</dbReference>
<dbReference type="AlphaFoldDB" id="A0A0P7C201"/>
<evidence type="ECO:0000256" key="1">
    <source>
        <dbReference type="SAM" id="Phobius"/>
    </source>
</evidence>
<dbReference type="InterPro" id="IPR013320">
    <property type="entry name" value="ConA-like_dom_sf"/>
</dbReference>
<proteinExistence type="predicted"/>
<comment type="caution">
    <text evidence="2">The sequence shown here is derived from an EMBL/GenBank/DDBJ whole genome shotgun (WGS) entry which is preliminary data.</text>
</comment>
<name>A0A0P7C201_9BACT</name>
<keyword evidence="1" id="KW-0812">Transmembrane</keyword>
<dbReference type="OrthoDB" id="1110630at2"/>
<dbReference type="GO" id="GO:0005975">
    <property type="term" value="P:carbohydrate metabolic process"/>
    <property type="evidence" value="ECO:0007669"/>
    <property type="project" value="UniProtKB-ARBA"/>
</dbReference>
<evidence type="ECO:0000313" key="2">
    <source>
        <dbReference type="EMBL" id="KPM47349.1"/>
    </source>
</evidence>
<dbReference type="Gene3D" id="2.120.10.80">
    <property type="entry name" value="Kelch-type beta propeller"/>
    <property type="match status" value="1"/>
</dbReference>
<organism evidence="2 3">
    <name type="scientific">Jiulongibacter sediminis</name>
    <dbReference type="NCBI Taxonomy" id="1605367"/>
    <lineage>
        <taxon>Bacteria</taxon>
        <taxon>Pseudomonadati</taxon>
        <taxon>Bacteroidota</taxon>
        <taxon>Cytophagia</taxon>
        <taxon>Cytophagales</taxon>
        <taxon>Leadbetterellaceae</taxon>
        <taxon>Jiulongibacter</taxon>
    </lineage>
</organism>
<keyword evidence="1" id="KW-0472">Membrane</keyword>
<dbReference type="SUPFAM" id="SSF117281">
    <property type="entry name" value="Kelch motif"/>
    <property type="match status" value="1"/>
</dbReference>
<gene>
    <name evidence="2" type="ORF">AFM12_16340</name>
</gene>
<keyword evidence="3" id="KW-1185">Reference proteome</keyword>
<dbReference type="GO" id="GO:0006355">
    <property type="term" value="P:regulation of DNA-templated transcription"/>
    <property type="evidence" value="ECO:0007669"/>
    <property type="project" value="TreeGrafter"/>
</dbReference>
<keyword evidence="1" id="KW-1133">Transmembrane helix</keyword>
<reference evidence="2 3" key="1">
    <citation type="submission" date="2015-07" db="EMBL/GenBank/DDBJ databases">
        <title>The draft genome sequence of Leadbetterella sp. JN14-9.</title>
        <authorList>
            <person name="Liu Y."/>
            <person name="Du J."/>
            <person name="Shao Z."/>
        </authorList>
    </citation>
    <scope>NUCLEOTIDE SEQUENCE [LARGE SCALE GENOMIC DNA]</scope>
    <source>
        <strain evidence="2 3">JN14-9</strain>
    </source>
</reference>
<accession>A0A0P7C201</accession>